<reference evidence="7 8" key="1">
    <citation type="journal article" date="2016" name="Mol. Biol. Evol.">
        <title>Comparative Genomics of Early-Diverging Mushroom-Forming Fungi Provides Insights into the Origins of Lignocellulose Decay Capabilities.</title>
        <authorList>
            <person name="Nagy L.G."/>
            <person name="Riley R."/>
            <person name="Tritt A."/>
            <person name="Adam C."/>
            <person name="Daum C."/>
            <person name="Floudas D."/>
            <person name="Sun H."/>
            <person name="Yadav J.S."/>
            <person name="Pangilinan J."/>
            <person name="Larsson K.H."/>
            <person name="Matsuura K."/>
            <person name="Barry K."/>
            <person name="Labutti K."/>
            <person name="Kuo R."/>
            <person name="Ohm R.A."/>
            <person name="Bhattacharya S.S."/>
            <person name="Shirouzu T."/>
            <person name="Yoshinaga Y."/>
            <person name="Martin F.M."/>
            <person name="Grigoriev I.V."/>
            <person name="Hibbett D.S."/>
        </authorList>
    </citation>
    <scope>NUCLEOTIDE SEQUENCE [LARGE SCALE GENOMIC DNA]</scope>
    <source>
        <strain evidence="7 8">HHB12029</strain>
    </source>
</reference>
<dbReference type="InterPro" id="IPR047021">
    <property type="entry name" value="REXO1/3/4-like"/>
</dbReference>
<dbReference type="PANTHER" id="PTHR12801">
    <property type="entry name" value="RNA EXONUCLEASE REXO1 / RECO3 FAMILY MEMBER-RELATED"/>
    <property type="match status" value="1"/>
</dbReference>
<keyword evidence="2" id="KW-0540">Nuclease</keyword>
<comment type="function">
    <text evidence="5">Exoribonuclease involved in ribosome biosynthesis. Involved in the processing of ITS1, the internal transcribed spacer localized between the 18S and 5.8S rRNAs.</text>
</comment>
<dbReference type="InterPro" id="IPR013520">
    <property type="entry name" value="Ribonucl_H"/>
</dbReference>
<proteinExistence type="predicted"/>
<organism evidence="7 8">
    <name type="scientific">Exidia glandulosa HHB12029</name>
    <dbReference type="NCBI Taxonomy" id="1314781"/>
    <lineage>
        <taxon>Eukaryota</taxon>
        <taxon>Fungi</taxon>
        <taxon>Dikarya</taxon>
        <taxon>Basidiomycota</taxon>
        <taxon>Agaricomycotina</taxon>
        <taxon>Agaricomycetes</taxon>
        <taxon>Auriculariales</taxon>
        <taxon>Exidiaceae</taxon>
        <taxon>Exidia</taxon>
    </lineage>
</organism>
<dbReference type="PANTHER" id="PTHR12801:SF45">
    <property type="entry name" value="RNA EXONUCLEASE 4"/>
    <property type="match status" value="1"/>
</dbReference>
<evidence type="ECO:0000259" key="6">
    <source>
        <dbReference type="SMART" id="SM00479"/>
    </source>
</evidence>
<dbReference type="GO" id="GO:0004527">
    <property type="term" value="F:exonuclease activity"/>
    <property type="evidence" value="ECO:0007669"/>
    <property type="project" value="UniProtKB-KW"/>
</dbReference>
<keyword evidence="1" id="KW-0698">rRNA processing</keyword>
<dbReference type="Gene3D" id="3.30.420.10">
    <property type="entry name" value="Ribonuclease H-like superfamily/Ribonuclease H"/>
    <property type="match status" value="1"/>
</dbReference>
<evidence type="ECO:0000313" key="8">
    <source>
        <dbReference type="Proteomes" id="UP000077266"/>
    </source>
</evidence>
<feature type="non-terminal residue" evidence="7">
    <location>
        <position position="1"/>
    </location>
</feature>
<dbReference type="EMBL" id="KV425890">
    <property type="protein sequence ID" value="KZW02105.1"/>
    <property type="molecule type" value="Genomic_DNA"/>
</dbReference>
<dbReference type="InterPro" id="IPR012337">
    <property type="entry name" value="RNaseH-like_sf"/>
</dbReference>
<dbReference type="FunCoup" id="A0A165PFI8">
    <property type="interactions" value="695"/>
</dbReference>
<gene>
    <name evidence="7" type="ORF">EXIGLDRAFT_596966</name>
</gene>
<evidence type="ECO:0000256" key="3">
    <source>
        <dbReference type="ARBA" id="ARBA00022801"/>
    </source>
</evidence>
<dbReference type="InterPro" id="IPR036397">
    <property type="entry name" value="RNaseH_sf"/>
</dbReference>
<keyword evidence="4" id="KW-0269">Exonuclease</keyword>
<dbReference type="GO" id="GO:0003676">
    <property type="term" value="F:nucleic acid binding"/>
    <property type="evidence" value="ECO:0007669"/>
    <property type="project" value="InterPro"/>
</dbReference>
<feature type="non-terminal residue" evidence="7">
    <location>
        <position position="190"/>
    </location>
</feature>
<evidence type="ECO:0000256" key="2">
    <source>
        <dbReference type="ARBA" id="ARBA00022722"/>
    </source>
</evidence>
<dbReference type="OrthoDB" id="8191639at2759"/>
<evidence type="ECO:0000256" key="1">
    <source>
        <dbReference type="ARBA" id="ARBA00022552"/>
    </source>
</evidence>
<keyword evidence="3" id="KW-0378">Hydrolase</keyword>
<dbReference type="GO" id="GO:0005634">
    <property type="term" value="C:nucleus"/>
    <property type="evidence" value="ECO:0007669"/>
    <property type="project" value="TreeGrafter"/>
</dbReference>
<evidence type="ECO:0000256" key="5">
    <source>
        <dbReference type="ARBA" id="ARBA00025599"/>
    </source>
</evidence>
<dbReference type="Proteomes" id="UP000077266">
    <property type="component" value="Unassembled WGS sequence"/>
</dbReference>
<keyword evidence="8" id="KW-1185">Reference proteome</keyword>
<dbReference type="SUPFAM" id="SSF53098">
    <property type="entry name" value="Ribonuclease H-like"/>
    <property type="match status" value="1"/>
</dbReference>
<dbReference type="SMART" id="SM00479">
    <property type="entry name" value="EXOIII"/>
    <property type="match status" value="1"/>
</dbReference>
<accession>A0A165PFI8</accession>
<dbReference type="AlphaFoldDB" id="A0A165PFI8"/>
<dbReference type="STRING" id="1314781.A0A165PFI8"/>
<dbReference type="GO" id="GO:0006364">
    <property type="term" value="P:rRNA processing"/>
    <property type="evidence" value="ECO:0007669"/>
    <property type="project" value="UniProtKB-KW"/>
</dbReference>
<name>A0A165PFI8_EXIGL</name>
<evidence type="ECO:0000313" key="7">
    <source>
        <dbReference type="EMBL" id="KZW02105.1"/>
    </source>
</evidence>
<feature type="domain" description="Exonuclease" evidence="6">
    <location>
        <begin position="4"/>
        <end position="170"/>
    </location>
</feature>
<sequence length="190" mass="20784">PCHSFVAIHCVCVGIGAGGSTPMLARICVVDGQGNELLPSTFVRPTAPVADYRTDKTGIQAQHLASSESFSIPFGTIQQTVARLLRGKTLVGHKVILVVLGIAHPAVSTRDLALYMPYRTTLRAPNHIFELKELISSFMMRRIQVQGEEPAESARASMDLYRTTSPQWETAIANGQWPCAIPPSQYSRCY</sequence>
<evidence type="ECO:0000256" key="4">
    <source>
        <dbReference type="ARBA" id="ARBA00022839"/>
    </source>
</evidence>
<dbReference type="InParanoid" id="A0A165PFI8"/>
<protein>
    <recommendedName>
        <fullName evidence="6">Exonuclease domain-containing protein</fullName>
    </recommendedName>
</protein>